<dbReference type="AlphaFoldDB" id="A0A9D4D6F1"/>
<keyword evidence="2" id="KW-1185">Reference proteome</keyword>
<organism evidence="1 2">
    <name type="scientific">Dreissena polymorpha</name>
    <name type="common">Zebra mussel</name>
    <name type="synonym">Mytilus polymorpha</name>
    <dbReference type="NCBI Taxonomy" id="45954"/>
    <lineage>
        <taxon>Eukaryota</taxon>
        <taxon>Metazoa</taxon>
        <taxon>Spiralia</taxon>
        <taxon>Lophotrochozoa</taxon>
        <taxon>Mollusca</taxon>
        <taxon>Bivalvia</taxon>
        <taxon>Autobranchia</taxon>
        <taxon>Heteroconchia</taxon>
        <taxon>Euheterodonta</taxon>
        <taxon>Imparidentia</taxon>
        <taxon>Neoheterodontei</taxon>
        <taxon>Myida</taxon>
        <taxon>Dreissenoidea</taxon>
        <taxon>Dreissenidae</taxon>
        <taxon>Dreissena</taxon>
    </lineage>
</organism>
<gene>
    <name evidence="1" type="ORF">DPMN_045646</name>
</gene>
<dbReference type="EMBL" id="JAIWYP010000011">
    <property type="protein sequence ID" value="KAH3739002.1"/>
    <property type="molecule type" value="Genomic_DNA"/>
</dbReference>
<evidence type="ECO:0000313" key="2">
    <source>
        <dbReference type="Proteomes" id="UP000828390"/>
    </source>
</evidence>
<proteinExistence type="predicted"/>
<sequence>MRNMEGRFGAKELQDTSRVKFQQAEQITGESLEDWADRMLTFVTLAFRNLPQKHNMQEAISKFCQDDSVYQEAETHACIKRPRLI</sequence>
<accession>A0A9D4D6F1</accession>
<evidence type="ECO:0000313" key="1">
    <source>
        <dbReference type="EMBL" id="KAH3739002.1"/>
    </source>
</evidence>
<protein>
    <submittedName>
        <fullName evidence="1">Uncharacterized protein</fullName>
    </submittedName>
</protein>
<name>A0A9D4D6F1_DREPO</name>
<comment type="caution">
    <text evidence="1">The sequence shown here is derived from an EMBL/GenBank/DDBJ whole genome shotgun (WGS) entry which is preliminary data.</text>
</comment>
<reference evidence="1" key="1">
    <citation type="journal article" date="2019" name="bioRxiv">
        <title>The Genome of the Zebra Mussel, Dreissena polymorpha: A Resource for Invasive Species Research.</title>
        <authorList>
            <person name="McCartney M.A."/>
            <person name="Auch B."/>
            <person name="Kono T."/>
            <person name="Mallez S."/>
            <person name="Zhang Y."/>
            <person name="Obille A."/>
            <person name="Becker A."/>
            <person name="Abrahante J.E."/>
            <person name="Garbe J."/>
            <person name="Badalamenti J.P."/>
            <person name="Herman A."/>
            <person name="Mangelson H."/>
            <person name="Liachko I."/>
            <person name="Sullivan S."/>
            <person name="Sone E.D."/>
            <person name="Koren S."/>
            <person name="Silverstein K.A.T."/>
            <person name="Beckman K.B."/>
            <person name="Gohl D.M."/>
        </authorList>
    </citation>
    <scope>NUCLEOTIDE SEQUENCE</scope>
    <source>
        <strain evidence="1">Duluth1</strain>
        <tissue evidence="1">Whole animal</tissue>
    </source>
</reference>
<dbReference type="Proteomes" id="UP000828390">
    <property type="component" value="Unassembled WGS sequence"/>
</dbReference>
<reference evidence="1" key="2">
    <citation type="submission" date="2020-11" db="EMBL/GenBank/DDBJ databases">
        <authorList>
            <person name="McCartney M.A."/>
            <person name="Auch B."/>
            <person name="Kono T."/>
            <person name="Mallez S."/>
            <person name="Becker A."/>
            <person name="Gohl D.M."/>
            <person name="Silverstein K.A.T."/>
            <person name="Koren S."/>
            <person name="Bechman K.B."/>
            <person name="Herman A."/>
            <person name="Abrahante J.E."/>
            <person name="Garbe J."/>
        </authorList>
    </citation>
    <scope>NUCLEOTIDE SEQUENCE</scope>
    <source>
        <strain evidence="1">Duluth1</strain>
        <tissue evidence="1">Whole animal</tissue>
    </source>
</reference>